<dbReference type="Proteomes" id="UP000829364">
    <property type="component" value="Chromosome 2"/>
</dbReference>
<accession>A0A9Q8V887</accession>
<proteinExistence type="predicted"/>
<dbReference type="OrthoDB" id="4922882at2759"/>
<keyword evidence="2" id="KW-1185">Reference proteome</keyword>
<dbReference type="AlphaFoldDB" id="A0A9Q8V887"/>
<dbReference type="RefSeq" id="XP_047839038.1">
    <property type="nucleotide sequence ID" value="XM_047983068.1"/>
</dbReference>
<organism evidence="1 2">
    <name type="scientific">Purpureocillium takamizusanense</name>
    <dbReference type="NCBI Taxonomy" id="2060973"/>
    <lineage>
        <taxon>Eukaryota</taxon>
        <taxon>Fungi</taxon>
        <taxon>Dikarya</taxon>
        <taxon>Ascomycota</taxon>
        <taxon>Pezizomycotina</taxon>
        <taxon>Sordariomycetes</taxon>
        <taxon>Hypocreomycetidae</taxon>
        <taxon>Hypocreales</taxon>
        <taxon>Ophiocordycipitaceae</taxon>
        <taxon>Purpureocillium</taxon>
    </lineage>
</organism>
<gene>
    <name evidence="1" type="ORF">JDV02_002082</name>
</gene>
<reference evidence="1" key="1">
    <citation type="submission" date="2021-11" db="EMBL/GenBank/DDBJ databases">
        <title>Purpureocillium_takamizusanense_genome.</title>
        <authorList>
            <person name="Nguyen N.-H."/>
        </authorList>
    </citation>
    <scope>NUCLEOTIDE SEQUENCE</scope>
    <source>
        <strain evidence="1">PT3</strain>
    </source>
</reference>
<evidence type="ECO:0000313" key="1">
    <source>
        <dbReference type="EMBL" id="UNI15557.1"/>
    </source>
</evidence>
<protein>
    <submittedName>
        <fullName evidence="1">Uncharacterized protein</fullName>
    </submittedName>
</protein>
<dbReference type="KEGG" id="ptkz:JDV02_002082"/>
<sequence>MGGQTTPRPNITPKQLATYHRSLPKMLSFIVDAPHLILHIHLGDGGFRVTDSSDSIGFYQEQWDKDLINSPQLTVHSICENDSDGDGDGATAVAPPAAAAGAAAAGDKAKEPPAAVVLVPLARVSWSLPLSSVITTYNLRSKMRLHMFREVPFSICHTVQGPLATWHWKRLEASCAPHLRLVDACGGKMMAALVYRRPCDRRYRAGHLATLKIAASTPPDVIDDIVVTALAKLTYQRIHWYYCINKTKPRIADIAGAAAG</sequence>
<name>A0A9Q8V887_9HYPO</name>
<dbReference type="GeneID" id="72064043"/>
<dbReference type="EMBL" id="CP086355">
    <property type="protein sequence ID" value="UNI15557.1"/>
    <property type="molecule type" value="Genomic_DNA"/>
</dbReference>
<evidence type="ECO:0000313" key="2">
    <source>
        <dbReference type="Proteomes" id="UP000829364"/>
    </source>
</evidence>